<accession>A0ABX7C6P4</accession>
<reference evidence="2 3" key="1">
    <citation type="submission" date="2021-01" db="EMBL/GenBank/DDBJ databases">
        <title>Genome seq and assembly of Devosia sp. LEGU1.</title>
        <authorList>
            <person name="Chhetri G."/>
        </authorList>
    </citation>
    <scope>NUCLEOTIDE SEQUENCE [LARGE SCALE GENOMIC DNA]</scope>
    <source>
        <strain evidence="2 3">LEGU1</strain>
    </source>
</reference>
<protein>
    <recommendedName>
        <fullName evidence="4">Lipocalin-like domain-containing protein</fullName>
    </recommendedName>
</protein>
<name>A0ABX7C6P4_9HYPH</name>
<sequence length="198" mass="20498">MSTLWKIVTAAGLALSLAGCVDVAVDVALTSPTSAEATLTQTMVADFYAMKGMGDDPEQQSAADVFCQEGELTENADGSATCIIAEAGAFADLDLGQQEGGITFTPAGDGLVRVAMATEALSEEIRGGEPLDAETASLAEAIFIGRTFTLSFSGAEITDTNMTMSEDGTIATQSIPIIDIIKGDVELPEEFYAVVRAP</sequence>
<evidence type="ECO:0000256" key="1">
    <source>
        <dbReference type="SAM" id="SignalP"/>
    </source>
</evidence>
<dbReference type="Proteomes" id="UP000595857">
    <property type="component" value="Chromosome"/>
</dbReference>
<evidence type="ECO:0008006" key="4">
    <source>
        <dbReference type="Google" id="ProtNLM"/>
    </source>
</evidence>
<feature type="signal peptide" evidence="1">
    <location>
        <begin position="1"/>
        <end position="24"/>
    </location>
</feature>
<organism evidence="2 3">
    <name type="scientific">Devosia rhizoryzae</name>
    <dbReference type="NCBI Taxonomy" id="2774137"/>
    <lineage>
        <taxon>Bacteria</taxon>
        <taxon>Pseudomonadati</taxon>
        <taxon>Pseudomonadota</taxon>
        <taxon>Alphaproteobacteria</taxon>
        <taxon>Hyphomicrobiales</taxon>
        <taxon>Devosiaceae</taxon>
        <taxon>Devosia</taxon>
    </lineage>
</organism>
<keyword evidence="3" id="KW-1185">Reference proteome</keyword>
<dbReference type="EMBL" id="CP068046">
    <property type="protein sequence ID" value="QQR38889.1"/>
    <property type="molecule type" value="Genomic_DNA"/>
</dbReference>
<dbReference type="RefSeq" id="WP_201631998.1">
    <property type="nucleotide sequence ID" value="NZ_CP068046.1"/>
</dbReference>
<keyword evidence="1" id="KW-0732">Signal</keyword>
<gene>
    <name evidence="2" type="ORF">JI748_14200</name>
</gene>
<proteinExistence type="predicted"/>
<evidence type="ECO:0000313" key="2">
    <source>
        <dbReference type="EMBL" id="QQR38889.1"/>
    </source>
</evidence>
<feature type="chain" id="PRO_5045698124" description="Lipocalin-like domain-containing protein" evidence="1">
    <location>
        <begin position="25"/>
        <end position="198"/>
    </location>
</feature>
<evidence type="ECO:0000313" key="3">
    <source>
        <dbReference type="Proteomes" id="UP000595857"/>
    </source>
</evidence>
<dbReference type="PROSITE" id="PS51257">
    <property type="entry name" value="PROKAR_LIPOPROTEIN"/>
    <property type="match status" value="1"/>
</dbReference>